<gene>
    <name evidence="5" type="ORF">BE221DRAFT_76015</name>
    <name evidence="4" type="ORF">OT_ostta14g00640</name>
</gene>
<evidence type="ECO:0000313" key="5">
    <source>
        <dbReference type="EMBL" id="OUS45841.1"/>
    </source>
</evidence>
<dbReference type="Pfam" id="PF00650">
    <property type="entry name" value="CRAL_TRIO"/>
    <property type="match status" value="1"/>
</dbReference>
<accession>A0A1Y5I8T1</accession>
<dbReference type="InterPro" id="IPR001251">
    <property type="entry name" value="CRAL-TRIO_dom"/>
</dbReference>
<evidence type="ECO:0000256" key="2">
    <source>
        <dbReference type="SAM" id="Phobius"/>
    </source>
</evidence>
<feature type="region of interest" description="Disordered" evidence="1">
    <location>
        <begin position="1"/>
        <end position="92"/>
    </location>
</feature>
<proteinExistence type="predicted"/>
<dbReference type="SUPFAM" id="SSF52087">
    <property type="entry name" value="CRAL/TRIO domain"/>
    <property type="match status" value="1"/>
</dbReference>
<dbReference type="Proteomes" id="UP000195557">
    <property type="component" value="Unassembled WGS sequence"/>
</dbReference>
<dbReference type="Gene3D" id="3.40.525.10">
    <property type="entry name" value="CRAL-TRIO lipid binding domain"/>
    <property type="match status" value="1"/>
</dbReference>
<dbReference type="Proteomes" id="UP000009170">
    <property type="component" value="Unassembled WGS sequence"/>
</dbReference>
<dbReference type="EMBL" id="CAID01000014">
    <property type="protein sequence ID" value="CEG01994.1"/>
    <property type="molecule type" value="Genomic_DNA"/>
</dbReference>
<dbReference type="AlphaFoldDB" id="A0A096PBM3"/>
<evidence type="ECO:0000313" key="4">
    <source>
        <dbReference type="EMBL" id="CEG01994.1"/>
    </source>
</evidence>
<keyword evidence="2" id="KW-0472">Membrane</keyword>
<reference evidence="4" key="2">
    <citation type="journal article" date="2014" name="BMC Genomics">
        <title>An improved genome of the model marine alga Ostreococcus tauri unfolds by assessing Illumina de novo assemblies.</title>
        <authorList>
            <person name="Blanc-Mathieu R."/>
            <person name="Verhelst B."/>
            <person name="Derelle E."/>
            <person name="Rombauts S."/>
            <person name="Bouget F.Y."/>
            <person name="Carre I."/>
            <person name="Chateau A."/>
            <person name="Eyre-Walker A."/>
            <person name="Grimsley N."/>
            <person name="Moreau H."/>
            <person name="Piegu B."/>
            <person name="Rivals E."/>
            <person name="Schackwitz W."/>
            <person name="Van de Peer Y."/>
            <person name="Piganeau G."/>
        </authorList>
    </citation>
    <scope>NUCLEOTIDE SEQUENCE</scope>
    <source>
        <strain evidence="4">RCC4221</strain>
    </source>
</reference>
<dbReference type="CDD" id="cd00170">
    <property type="entry name" value="SEC14"/>
    <property type="match status" value="1"/>
</dbReference>
<feature type="transmembrane region" description="Helical" evidence="2">
    <location>
        <begin position="506"/>
        <end position="531"/>
    </location>
</feature>
<accession>A0A096PBM3</accession>
<keyword evidence="2" id="KW-1133">Transmembrane helix</keyword>
<dbReference type="OrthoDB" id="10384394at2759"/>
<feature type="compositionally biased region" description="Low complexity" evidence="1">
    <location>
        <begin position="41"/>
        <end position="53"/>
    </location>
</feature>
<dbReference type="InParanoid" id="A0A096PBM3"/>
<evidence type="ECO:0000313" key="6">
    <source>
        <dbReference type="Proteomes" id="UP000009170"/>
    </source>
</evidence>
<keyword evidence="6" id="KW-1185">Reference proteome</keyword>
<protein>
    <submittedName>
        <fullName evidence="4">CRAL-TRIO domain</fullName>
    </submittedName>
</protein>
<dbReference type="PROSITE" id="PS50191">
    <property type="entry name" value="CRAL_TRIO"/>
    <property type="match status" value="1"/>
</dbReference>
<evidence type="ECO:0000259" key="3">
    <source>
        <dbReference type="PROSITE" id="PS50191"/>
    </source>
</evidence>
<accession>A0A454XWE6</accession>
<name>A0A096PBM3_OSTTA</name>
<organism evidence="4 6">
    <name type="scientific">Ostreococcus tauri</name>
    <name type="common">Marine green alga</name>
    <dbReference type="NCBI Taxonomy" id="70448"/>
    <lineage>
        <taxon>Eukaryota</taxon>
        <taxon>Viridiplantae</taxon>
        <taxon>Chlorophyta</taxon>
        <taxon>Mamiellophyceae</taxon>
        <taxon>Mamiellales</taxon>
        <taxon>Bathycoccaceae</taxon>
        <taxon>Ostreococcus</taxon>
    </lineage>
</organism>
<reference evidence="4 6" key="1">
    <citation type="journal article" date="2006" name="Proc. Natl. Acad. Sci. U.S.A.">
        <title>Genome analysis of the smallest free-living eukaryote Ostreococcus tauri unveils many unique features.</title>
        <authorList>
            <person name="Derelle E."/>
            <person name="Ferraz C."/>
            <person name="Rombauts S."/>
            <person name="Rouze P."/>
            <person name="Worden A.Z."/>
            <person name="Robbens S."/>
            <person name="Partensky F."/>
            <person name="Degroeve S."/>
            <person name="Echeynie S."/>
            <person name="Cooke R."/>
            <person name="Saeys Y."/>
            <person name="Wuyts J."/>
            <person name="Jabbari K."/>
            <person name="Bowler C."/>
            <person name="Panaud O."/>
            <person name="Piegu B."/>
            <person name="Ball S.G."/>
            <person name="Ral J.-P."/>
            <person name="Bouget F.-Y."/>
            <person name="Piganeau G."/>
            <person name="De Baets B."/>
            <person name="Picard A."/>
            <person name="Delseny M."/>
            <person name="Demaille J."/>
            <person name="Van de Peer Y."/>
            <person name="Moreau H."/>
        </authorList>
    </citation>
    <scope>NUCLEOTIDE SEQUENCE [LARGE SCALE GENOMIC DNA]</scope>
    <source>
        <strain evidence="4 6">OTTH0595</strain>
    </source>
</reference>
<sequence length="544" mass="60121">MGCARSRPIDPATGATDERDVVEDDANAGDAVGALDRDVSRTSPSSASASGRGRATGGVENAFLDRAVATESDAEWRRAKEPTPWTGPATPTRACEADVETFYVDDEVKRTFGGMPVYPWEGEAWTAPGILAIIEHGLTCANVDVKLGRPCTLKMSEDEQIEHLRNAIADVMQTTQFEFAMRVFEGAETPAREACRRFLRRLCQATHGGVYCKLRLVHKTKAACLAHAHDSKYLGAALYTRVFMLRFCKRFPPQFGFVHPEIDAPATRTEMTRKLSDTFDMYKVWPASEGHPTMLFGFLTNDGLKKMLTLSARDSWFAVNQMYEYVLGDPSENLSGKLPLFIIDVKKVSVTMFSRSFLSAVSKQFAVAEFHPEPFAHFILTNTPFLLAALWSVGKLLLTESARNKFVICTGDATAEIQKRYGVEKKLQPVECGGAVMDALVRSEQWLSVVAHENAVKAITKTMNTRKSIDISRFPGTVSVSPRKRAKKSAKLPKLPFTTGIRPIPIAALSVSFLVRAIEFALVLALLALILGSSLRRLFALDWR</sequence>
<reference evidence="5" key="3">
    <citation type="submission" date="2017-04" db="EMBL/GenBank/DDBJ databases">
        <title>Population genomics of picophytoplankton unveils novel chromosome hypervariability.</title>
        <authorList>
            <consortium name="DOE Joint Genome Institute"/>
            <person name="Blanc-Mathieu R."/>
            <person name="Krasovec M."/>
            <person name="Hebrard M."/>
            <person name="Yau S."/>
            <person name="Desgranges E."/>
            <person name="Martin J."/>
            <person name="Schackwitz W."/>
            <person name="Kuo A."/>
            <person name="Salin G."/>
            <person name="Donnadieu C."/>
            <person name="Desdevises Y."/>
            <person name="Sanchez-Ferandin S."/>
            <person name="Moreau H."/>
            <person name="Rivals E."/>
            <person name="Grigoriev I.V."/>
            <person name="Grimsley N."/>
            <person name="Eyre-Walker A."/>
            <person name="Piganeau G."/>
        </authorList>
    </citation>
    <scope>NUCLEOTIDE SEQUENCE [LARGE SCALE GENOMIC DNA]</scope>
    <source>
        <strain evidence="5">RCC 1115</strain>
    </source>
</reference>
<keyword evidence="2" id="KW-0812">Transmembrane</keyword>
<dbReference type="EMBL" id="KZ155785">
    <property type="protein sequence ID" value="OUS45841.1"/>
    <property type="molecule type" value="Genomic_DNA"/>
</dbReference>
<dbReference type="InterPro" id="IPR036865">
    <property type="entry name" value="CRAL-TRIO_dom_sf"/>
</dbReference>
<feature type="domain" description="CRAL-TRIO" evidence="3">
    <location>
        <begin position="287"/>
        <end position="440"/>
    </location>
</feature>
<evidence type="ECO:0000256" key="1">
    <source>
        <dbReference type="SAM" id="MobiDB-lite"/>
    </source>
</evidence>